<dbReference type="AlphaFoldDB" id="A0A7V2ZJV8"/>
<dbReference type="GO" id="GO:0006364">
    <property type="term" value="P:rRNA processing"/>
    <property type="evidence" value="ECO:0007669"/>
    <property type="project" value="UniProtKB-UniRule"/>
</dbReference>
<comment type="caution">
    <text evidence="8">The sequence shown here is derived from an EMBL/GenBank/DDBJ whole genome shotgun (WGS) entry which is preliminary data.</text>
</comment>
<protein>
    <recommendedName>
        <fullName evidence="7">Endoribonuclease YbeY</fullName>
        <ecNumber evidence="7">3.1.-.-</ecNumber>
    </recommendedName>
</protein>
<evidence type="ECO:0000256" key="2">
    <source>
        <dbReference type="ARBA" id="ARBA00022722"/>
    </source>
</evidence>
<evidence type="ECO:0000256" key="3">
    <source>
        <dbReference type="ARBA" id="ARBA00022723"/>
    </source>
</evidence>
<evidence type="ECO:0000256" key="4">
    <source>
        <dbReference type="ARBA" id="ARBA00022759"/>
    </source>
</evidence>
<comment type="similarity">
    <text evidence="1 7">Belongs to the endoribonuclease YbeY family.</text>
</comment>
<evidence type="ECO:0000256" key="7">
    <source>
        <dbReference type="HAMAP-Rule" id="MF_00009"/>
    </source>
</evidence>
<dbReference type="HAMAP" id="MF_00009">
    <property type="entry name" value="Endoribonucl_YbeY"/>
    <property type="match status" value="1"/>
</dbReference>
<name>A0A7V2ZJV8_9BACT</name>
<reference evidence="8" key="1">
    <citation type="journal article" date="2020" name="mSystems">
        <title>Genome- and Community-Level Interaction Insights into Carbon Utilization and Element Cycling Functions of Hydrothermarchaeota in Hydrothermal Sediment.</title>
        <authorList>
            <person name="Zhou Z."/>
            <person name="Liu Y."/>
            <person name="Xu W."/>
            <person name="Pan J."/>
            <person name="Luo Z.H."/>
            <person name="Li M."/>
        </authorList>
    </citation>
    <scope>NUCLEOTIDE SEQUENCE [LARGE SCALE GENOMIC DNA]</scope>
    <source>
        <strain evidence="8">SpSt-479</strain>
    </source>
</reference>
<comment type="function">
    <text evidence="7">Single strand-specific metallo-endoribonuclease involved in late-stage 70S ribosome quality control and in maturation of the 3' terminus of the 16S rRNA.</text>
</comment>
<dbReference type="PROSITE" id="PS01306">
    <property type="entry name" value="UPF0054"/>
    <property type="match status" value="1"/>
</dbReference>
<dbReference type="GO" id="GO:0005737">
    <property type="term" value="C:cytoplasm"/>
    <property type="evidence" value="ECO:0007669"/>
    <property type="project" value="UniProtKB-SubCell"/>
</dbReference>
<feature type="binding site" evidence="7">
    <location>
        <position position="106"/>
    </location>
    <ligand>
        <name>Zn(2+)</name>
        <dbReference type="ChEBI" id="CHEBI:29105"/>
        <note>catalytic</note>
    </ligand>
</feature>
<keyword evidence="6 7" id="KW-0862">Zinc</keyword>
<keyword evidence="4 7" id="KW-0255">Endonuclease</keyword>
<evidence type="ECO:0000313" key="8">
    <source>
        <dbReference type="EMBL" id="HFI91302.1"/>
    </source>
</evidence>
<proteinExistence type="inferred from homology"/>
<dbReference type="InterPro" id="IPR002036">
    <property type="entry name" value="YbeY"/>
</dbReference>
<dbReference type="InterPro" id="IPR023091">
    <property type="entry name" value="MetalPrtase_cat_dom_sf_prd"/>
</dbReference>
<dbReference type="GO" id="GO:0004222">
    <property type="term" value="F:metalloendopeptidase activity"/>
    <property type="evidence" value="ECO:0007669"/>
    <property type="project" value="InterPro"/>
</dbReference>
<keyword evidence="2 7" id="KW-0540">Nuclease</keyword>
<dbReference type="SUPFAM" id="SSF55486">
    <property type="entry name" value="Metalloproteases ('zincins'), catalytic domain"/>
    <property type="match status" value="1"/>
</dbReference>
<keyword evidence="7" id="KW-0963">Cytoplasm</keyword>
<dbReference type="InterPro" id="IPR020549">
    <property type="entry name" value="YbeY_CS"/>
</dbReference>
<comment type="subcellular location">
    <subcellularLocation>
        <location evidence="7">Cytoplasm</location>
    </subcellularLocation>
</comment>
<keyword evidence="3 7" id="KW-0479">Metal-binding</keyword>
<keyword evidence="7" id="KW-0698">rRNA processing</keyword>
<gene>
    <name evidence="7 8" type="primary">ybeY</name>
    <name evidence="8" type="ORF">ENS31_07185</name>
</gene>
<feature type="binding site" evidence="7">
    <location>
        <position position="116"/>
    </location>
    <ligand>
        <name>Zn(2+)</name>
        <dbReference type="ChEBI" id="CHEBI:29105"/>
        <note>catalytic</note>
    </ligand>
</feature>
<evidence type="ECO:0000256" key="6">
    <source>
        <dbReference type="ARBA" id="ARBA00022833"/>
    </source>
</evidence>
<keyword evidence="5 7" id="KW-0378">Hydrolase</keyword>
<feature type="binding site" evidence="7">
    <location>
        <position position="110"/>
    </location>
    <ligand>
        <name>Zn(2+)</name>
        <dbReference type="ChEBI" id="CHEBI:29105"/>
        <note>catalytic</note>
    </ligand>
</feature>
<organism evidence="8">
    <name type="scientific">Ignavibacterium album</name>
    <dbReference type="NCBI Taxonomy" id="591197"/>
    <lineage>
        <taxon>Bacteria</taxon>
        <taxon>Pseudomonadati</taxon>
        <taxon>Ignavibacteriota</taxon>
        <taxon>Ignavibacteria</taxon>
        <taxon>Ignavibacteriales</taxon>
        <taxon>Ignavibacteriaceae</taxon>
        <taxon>Ignavibacterium</taxon>
    </lineage>
</organism>
<accession>A0A7V2ZJV8</accession>
<sequence>MKNLRIYSCDKKIPKQKIHNFIKFILEDFELSLNSLELNFIKASKIKEINKIYLAHDYSTDIITFNYSENKSVIDGEIFISVDDAAENAKKYKVKYIEEIARLIIHGILHLIGFDDLKPGQRKKMKIQENRLLKKYKFILLR</sequence>
<dbReference type="Pfam" id="PF02130">
    <property type="entry name" value="YbeY"/>
    <property type="match status" value="1"/>
</dbReference>
<dbReference type="GO" id="GO:0008270">
    <property type="term" value="F:zinc ion binding"/>
    <property type="evidence" value="ECO:0007669"/>
    <property type="project" value="UniProtKB-UniRule"/>
</dbReference>
<comment type="cofactor">
    <cofactor evidence="7">
        <name>Zn(2+)</name>
        <dbReference type="ChEBI" id="CHEBI:29105"/>
    </cofactor>
    <text evidence="7">Binds 1 zinc ion.</text>
</comment>
<evidence type="ECO:0000256" key="5">
    <source>
        <dbReference type="ARBA" id="ARBA00022801"/>
    </source>
</evidence>
<dbReference type="EMBL" id="DSUJ01000008">
    <property type="protein sequence ID" value="HFI91302.1"/>
    <property type="molecule type" value="Genomic_DNA"/>
</dbReference>
<dbReference type="GO" id="GO:0004521">
    <property type="term" value="F:RNA endonuclease activity"/>
    <property type="evidence" value="ECO:0007669"/>
    <property type="project" value="UniProtKB-UniRule"/>
</dbReference>
<dbReference type="PANTHER" id="PTHR46986:SF1">
    <property type="entry name" value="ENDORIBONUCLEASE YBEY, CHLOROPLASTIC"/>
    <property type="match status" value="1"/>
</dbReference>
<dbReference type="EC" id="3.1.-.-" evidence="7"/>
<evidence type="ECO:0000256" key="1">
    <source>
        <dbReference type="ARBA" id="ARBA00010875"/>
    </source>
</evidence>
<dbReference type="PANTHER" id="PTHR46986">
    <property type="entry name" value="ENDORIBONUCLEASE YBEY, CHLOROPLASTIC"/>
    <property type="match status" value="1"/>
</dbReference>
<keyword evidence="7" id="KW-0690">Ribosome biogenesis</keyword>
<dbReference type="Gene3D" id="3.40.390.30">
    <property type="entry name" value="Metalloproteases ('zincins'), catalytic domain"/>
    <property type="match status" value="1"/>
</dbReference>
<dbReference type="NCBIfam" id="TIGR00043">
    <property type="entry name" value="rRNA maturation RNase YbeY"/>
    <property type="match status" value="1"/>
</dbReference>